<keyword evidence="2" id="KW-1185">Reference proteome</keyword>
<organism evidence="1 2">
    <name type="scientific">Mytilus edulis</name>
    <name type="common">Blue mussel</name>
    <dbReference type="NCBI Taxonomy" id="6550"/>
    <lineage>
        <taxon>Eukaryota</taxon>
        <taxon>Metazoa</taxon>
        <taxon>Spiralia</taxon>
        <taxon>Lophotrochozoa</taxon>
        <taxon>Mollusca</taxon>
        <taxon>Bivalvia</taxon>
        <taxon>Autobranchia</taxon>
        <taxon>Pteriomorphia</taxon>
        <taxon>Mytilida</taxon>
        <taxon>Mytiloidea</taxon>
        <taxon>Mytilidae</taxon>
        <taxon>Mytilinae</taxon>
        <taxon>Mytilus</taxon>
    </lineage>
</organism>
<gene>
    <name evidence="1" type="ORF">MEDL_32682</name>
</gene>
<name>A0A8S3SM84_MYTED</name>
<comment type="caution">
    <text evidence="1">The sequence shown here is derived from an EMBL/GenBank/DDBJ whole genome shotgun (WGS) entry which is preliminary data.</text>
</comment>
<evidence type="ECO:0000313" key="1">
    <source>
        <dbReference type="EMBL" id="CAG2219125.1"/>
    </source>
</evidence>
<accession>A0A8S3SM84</accession>
<dbReference type="EMBL" id="CAJPWZ010001623">
    <property type="protein sequence ID" value="CAG2219125.1"/>
    <property type="molecule type" value="Genomic_DNA"/>
</dbReference>
<reference evidence="1" key="1">
    <citation type="submission" date="2021-03" db="EMBL/GenBank/DDBJ databases">
        <authorList>
            <person name="Bekaert M."/>
        </authorList>
    </citation>
    <scope>NUCLEOTIDE SEQUENCE</scope>
</reference>
<sequence>MNIVLICRKERHKQKLKLKILSSKAIFLTYCSERYVANMNLEDKNLSVQFYNYLCNIVGSEEVVRTRRGIFAVKDILENTTGSTSISSGSKAEGLDLKETTCSKTDLIGIIIRHYWIHNDLFMDHNGFLCFKLKLFQITDYNKEIRIRLYDVQSYPGIIPLVMVNNDTKPGFTKIKLVNNAYFDTCLTLNWSETVGEETFISSKRVRKENLSFHEDLVMHWPCQSTSDGQYDKTVCFRCNEWITSAQQ</sequence>
<proteinExistence type="predicted"/>
<protein>
    <submittedName>
        <fullName evidence="1">Uncharacterized protein</fullName>
    </submittedName>
</protein>
<dbReference type="AlphaFoldDB" id="A0A8S3SM84"/>
<evidence type="ECO:0000313" key="2">
    <source>
        <dbReference type="Proteomes" id="UP000683360"/>
    </source>
</evidence>
<dbReference type="Proteomes" id="UP000683360">
    <property type="component" value="Unassembled WGS sequence"/>
</dbReference>